<organism evidence="3 4">
    <name type="scientific">Smittium mucronatum</name>
    <dbReference type="NCBI Taxonomy" id="133383"/>
    <lineage>
        <taxon>Eukaryota</taxon>
        <taxon>Fungi</taxon>
        <taxon>Fungi incertae sedis</taxon>
        <taxon>Zoopagomycota</taxon>
        <taxon>Kickxellomycotina</taxon>
        <taxon>Harpellomycetes</taxon>
        <taxon>Harpellales</taxon>
        <taxon>Legeriomycetaceae</taxon>
        <taxon>Smittium</taxon>
    </lineage>
</organism>
<evidence type="ECO:0000256" key="2">
    <source>
        <dbReference type="SAM" id="SignalP"/>
    </source>
</evidence>
<keyword evidence="1" id="KW-0472">Membrane</keyword>
<comment type="caution">
    <text evidence="3">The sequence shown here is derived from an EMBL/GenBank/DDBJ whole genome shotgun (WGS) entry which is preliminary data.</text>
</comment>
<protein>
    <submittedName>
        <fullName evidence="3">Uncharacterized protein</fullName>
    </submittedName>
</protein>
<feature type="signal peptide" evidence="2">
    <location>
        <begin position="1"/>
        <end position="24"/>
    </location>
</feature>
<keyword evidence="1" id="KW-0812">Transmembrane</keyword>
<dbReference type="Proteomes" id="UP000187455">
    <property type="component" value="Unassembled WGS sequence"/>
</dbReference>
<proteinExistence type="predicted"/>
<gene>
    <name evidence="3" type="ORF">AYI68_g3756</name>
</gene>
<keyword evidence="1" id="KW-1133">Transmembrane helix</keyword>
<evidence type="ECO:0000313" key="3">
    <source>
        <dbReference type="EMBL" id="OLY82129.1"/>
    </source>
</evidence>
<feature type="transmembrane region" description="Helical" evidence="1">
    <location>
        <begin position="119"/>
        <end position="136"/>
    </location>
</feature>
<evidence type="ECO:0000313" key="4">
    <source>
        <dbReference type="Proteomes" id="UP000187455"/>
    </source>
</evidence>
<evidence type="ECO:0000256" key="1">
    <source>
        <dbReference type="SAM" id="Phobius"/>
    </source>
</evidence>
<accession>A0A1R0GZ19</accession>
<reference evidence="3 4" key="1">
    <citation type="journal article" date="2016" name="Mol. Biol. Evol.">
        <title>Genome-Wide Survey of Gut Fungi (Harpellales) Reveals the First Horizontally Transferred Ubiquitin Gene from a Mosquito Host.</title>
        <authorList>
            <person name="Wang Y."/>
            <person name="White M.M."/>
            <person name="Kvist S."/>
            <person name="Moncalvo J.M."/>
        </authorList>
    </citation>
    <scope>NUCLEOTIDE SEQUENCE [LARGE SCALE GENOMIC DNA]</scope>
    <source>
        <strain evidence="3 4">ALG-7-W6</strain>
    </source>
</reference>
<keyword evidence="2" id="KW-0732">Signal</keyword>
<sequence>MVQTANLGGLVMVALAVLLSSAAGTATGDAGAGTSGIPIVGGLRVVNLGAAENGNLTKTFMVSSNSTLLKGVLDVKDGSRNATNADKSGNGGSVGVGSSEYPVSVQNASVGVSVQYDTMLSFSLVVFTIAAVGLSFV</sequence>
<dbReference type="AlphaFoldDB" id="A0A1R0GZ19"/>
<feature type="chain" id="PRO_5012570889" evidence="2">
    <location>
        <begin position="25"/>
        <end position="137"/>
    </location>
</feature>
<name>A0A1R0GZ19_9FUNG</name>
<keyword evidence="4" id="KW-1185">Reference proteome</keyword>
<dbReference type="EMBL" id="LSSL01001891">
    <property type="protein sequence ID" value="OLY82129.1"/>
    <property type="molecule type" value="Genomic_DNA"/>
</dbReference>